<evidence type="ECO:0000313" key="1">
    <source>
        <dbReference type="EMBL" id="GBM93185.1"/>
    </source>
</evidence>
<sequence>MESVEGASGQGRGQAYAHHKRHFLCNQDTKRLAAVILSLLGTAYLAKSRIFDKGEMVSSASQSDLGAFRYELGLRSWKNFEGNEPHFVFSNPTWYSISIQVNESRIFDKGGVVSYAGQSDLGVFRQCNLVVQRTPAGGKSMLITFLYVLRMSSRCTIGHWRAAIDENSDTDRDFFPNDKYT</sequence>
<proteinExistence type="predicted"/>
<dbReference type="EMBL" id="BGPR01003857">
    <property type="protein sequence ID" value="GBM93185.1"/>
    <property type="molecule type" value="Genomic_DNA"/>
</dbReference>
<accession>A0A4Y2JTR2</accession>
<gene>
    <name evidence="1" type="ORF">AVEN_130824_1</name>
</gene>
<organism evidence="1 2">
    <name type="scientific">Araneus ventricosus</name>
    <name type="common">Orbweaver spider</name>
    <name type="synonym">Epeira ventricosa</name>
    <dbReference type="NCBI Taxonomy" id="182803"/>
    <lineage>
        <taxon>Eukaryota</taxon>
        <taxon>Metazoa</taxon>
        <taxon>Ecdysozoa</taxon>
        <taxon>Arthropoda</taxon>
        <taxon>Chelicerata</taxon>
        <taxon>Arachnida</taxon>
        <taxon>Araneae</taxon>
        <taxon>Araneomorphae</taxon>
        <taxon>Entelegynae</taxon>
        <taxon>Araneoidea</taxon>
        <taxon>Araneidae</taxon>
        <taxon>Araneus</taxon>
    </lineage>
</organism>
<keyword evidence="2" id="KW-1185">Reference proteome</keyword>
<comment type="caution">
    <text evidence="1">The sequence shown here is derived from an EMBL/GenBank/DDBJ whole genome shotgun (WGS) entry which is preliminary data.</text>
</comment>
<protein>
    <submittedName>
        <fullName evidence="1">Uncharacterized protein</fullName>
    </submittedName>
</protein>
<dbReference type="Proteomes" id="UP000499080">
    <property type="component" value="Unassembled WGS sequence"/>
</dbReference>
<evidence type="ECO:0000313" key="2">
    <source>
        <dbReference type="Proteomes" id="UP000499080"/>
    </source>
</evidence>
<reference evidence="1 2" key="1">
    <citation type="journal article" date="2019" name="Sci. Rep.">
        <title>Orb-weaving spider Araneus ventricosus genome elucidates the spidroin gene catalogue.</title>
        <authorList>
            <person name="Kono N."/>
            <person name="Nakamura H."/>
            <person name="Ohtoshi R."/>
            <person name="Moran D.A.P."/>
            <person name="Shinohara A."/>
            <person name="Yoshida Y."/>
            <person name="Fujiwara M."/>
            <person name="Mori M."/>
            <person name="Tomita M."/>
            <person name="Arakawa K."/>
        </authorList>
    </citation>
    <scope>NUCLEOTIDE SEQUENCE [LARGE SCALE GENOMIC DNA]</scope>
</reference>
<dbReference type="AlphaFoldDB" id="A0A4Y2JTR2"/>
<name>A0A4Y2JTR2_ARAVE</name>